<dbReference type="Proteomes" id="UP000663852">
    <property type="component" value="Unassembled WGS sequence"/>
</dbReference>
<sequence length="684" mass="76037">MHETCISTLILTTILYACDIVHGTHFRGSMLSWRVLNESAASVTLEILQRHAWRYDYYSPLCTSATIPNGQPILGTSAYSINCISTCPTGLTTLGSVNVPCTGYNIAEQYAMGEGRFKKSVPKNASFVASFTNTNWFNLVTGNSLAWSVAVRVQTFKRLDTGYYNNAPVITMLPIYRLRNHISYSIKINVADNDFDPYICLWSQGYNQCGDLNNSVPNGVIDNYACYLNFTPQIAGFYAAAVTVEDFIVTPVNISSTAYLSQVPIQFVFHVYDSSQPCVTGPIYIGDLVPDMCIYISIGVTQMTRVRFKVQCANATVASYISVNPTGLLTTPIQQDPFDPTIFAFLANFTSSADQIGQNLFCFGAIDSIGNQGASTCLRFTVLSATSSLQSMYKQNATRYPMGTVPKTTSVWTLLTDGHSYERPTTESYIRFKRASDNTDFYVLNVVTATDNVFYLPSRLVINSTVVWTPGERFYIYFDPGVFVEASTCLKESMPINDPNFWPFQIPYEATSTTTTSTSTTSATSTTTTRTVPTQRTLAPTTTTTSATTSTTTTLTTTESVTTPLKTIQQPVRFLTSAIVGIILASFTMCFCLTWMIHSFLRIALIRFLLLHWGLHEQLLSIRSLPLSETPTFDLGFDQLNPNSMPSKPQYKFKTRRHQQGNARNYSIFMNETTTQDNLVQITV</sequence>
<evidence type="ECO:0000313" key="4">
    <source>
        <dbReference type="EMBL" id="CAF0949832.1"/>
    </source>
</evidence>
<keyword evidence="2" id="KW-0472">Membrane</keyword>
<proteinExistence type="predicted"/>
<gene>
    <name evidence="4" type="ORF">EDS130_LOCUS12275</name>
    <name evidence="5" type="ORF">XAT740_LOCUS55541</name>
</gene>
<feature type="signal peptide" evidence="3">
    <location>
        <begin position="1"/>
        <end position="23"/>
    </location>
</feature>
<keyword evidence="2" id="KW-0812">Transmembrane</keyword>
<feature type="chain" id="PRO_5036224111" evidence="3">
    <location>
        <begin position="24"/>
        <end position="684"/>
    </location>
</feature>
<keyword evidence="6" id="KW-1185">Reference proteome</keyword>
<evidence type="ECO:0000313" key="6">
    <source>
        <dbReference type="Proteomes" id="UP000663828"/>
    </source>
</evidence>
<evidence type="ECO:0000256" key="3">
    <source>
        <dbReference type="SAM" id="SignalP"/>
    </source>
</evidence>
<dbReference type="Proteomes" id="UP000663828">
    <property type="component" value="Unassembled WGS sequence"/>
</dbReference>
<name>A0A814D3M3_ADIRI</name>
<reference evidence="4" key="1">
    <citation type="submission" date="2021-02" db="EMBL/GenBank/DDBJ databases">
        <authorList>
            <person name="Nowell W R."/>
        </authorList>
    </citation>
    <scope>NUCLEOTIDE SEQUENCE</scope>
</reference>
<dbReference type="EMBL" id="CAJNOR010010450">
    <property type="protein sequence ID" value="CAF1653937.1"/>
    <property type="molecule type" value="Genomic_DNA"/>
</dbReference>
<evidence type="ECO:0000313" key="5">
    <source>
        <dbReference type="EMBL" id="CAF1653937.1"/>
    </source>
</evidence>
<keyword evidence="3" id="KW-0732">Signal</keyword>
<feature type="region of interest" description="Disordered" evidence="1">
    <location>
        <begin position="513"/>
        <end position="551"/>
    </location>
</feature>
<feature type="transmembrane region" description="Helical" evidence="2">
    <location>
        <begin position="574"/>
        <end position="597"/>
    </location>
</feature>
<dbReference type="OrthoDB" id="10063988at2759"/>
<protein>
    <submittedName>
        <fullName evidence="4">Uncharacterized protein</fullName>
    </submittedName>
</protein>
<organism evidence="4 7">
    <name type="scientific">Adineta ricciae</name>
    <name type="common">Rotifer</name>
    <dbReference type="NCBI Taxonomy" id="249248"/>
    <lineage>
        <taxon>Eukaryota</taxon>
        <taxon>Metazoa</taxon>
        <taxon>Spiralia</taxon>
        <taxon>Gnathifera</taxon>
        <taxon>Rotifera</taxon>
        <taxon>Eurotatoria</taxon>
        <taxon>Bdelloidea</taxon>
        <taxon>Adinetida</taxon>
        <taxon>Adinetidae</taxon>
        <taxon>Adineta</taxon>
    </lineage>
</organism>
<keyword evidence="2" id="KW-1133">Transmembrane helix</keyword>
<dbReference type="AlphaFoldDB" id="A0A814D3M3"/>
<comment type="caution">
    <text evidence="4">The sequence shown here is derived from an EMBL/GenBank/DDBJ whole genome shotgun (WGS) entry which is preliminary data.</text>
</comment>
<accession>A0A814D3M3</accession>
<dbReference type="EMBL" id="CAJNOJ010000046">
    <property type="protein sequence ID" value="CAF0949832.1"/>
    <property type="molecule type" value="Genomic_DNA"/>
</dbReference>
<evidence type="ECO:0000313" key="7">
    <source>
        <dbReference type="Proteomes" id="UP000663852"/>
    </source>
</evidence>
<evidence type="ECO:0000256" key="2">
    <source>
        <dbReference type="SAM" id="Phobius"/>
    </source>
</evidence>
<evidence type="ECO:0000256" key="1">
    <source>
        <dbReference type="SAM" id="MobiDB-lite"/>
    </source>
</evidence>